<dbReference type="Proteomes" id="UP000628463">
    <property type="component" value="Unassembled WGS sequence"/>
</dbReference>
<evidence type="ECO:0000313" key="2">
    <source>
        <dbReference type="EMBL" id="MBC5681147.1"/>
    </source>
</evidence>
<proteinExistence type="predicted"/>
<evidence type="ECO:0000259" key="1">
    <source>
        <dbReference type="Pfam" id="PF13349"/>
    </source>
</evidence>
<name>A0ABR7G130_9FIRM</name>
<gene>
    <name evidence="2" type="ORF">H8S01_09260</name>
</gene>
<sequence length="293" mass="31415">MKKFTKIACITAGIMFAIGAILAISGILAGAKSGIFIDWTSHGIRIVPQKDTYTYEAYDITDINAIDINVSNAAIKFVPSENDKWGIVTTYNYYKNTPEINTSNGKISVTQAAHSGWEMVGIINLLFKSLDNSITIYVPAGSPLISSIKINTDNSAIKSDCALNTEFLNIETSNGAIKLNNLSVSKQTQIKTSNGLISLNGNFSGDSNLKTSNGKIEVAGLIKDSFTAKTSNGSVDIDVNRPESEYSIYGKTSNGSVKVNGENHSTDYSSYSSTSNTINARTSNGAINLDFAR</sequence>
<dbReference type="InterPro" id="IPR025164">
    <property type="entry name" value="Toastrack_DUF4097"/>
</dbReference>
<keyword evidence="3" id="KW-1185">Reference proteome</keyword>
<accession>A0ABR7G130</accession>
<comment type="caution">
    <text evidence="2">The sequence shown here is derived from an EMBL/GenBank/DDBJ whole genome shotgun (WGS) entry which is preliminary data.</text>
</comment>
<organism evidence="2 3">
    <name type="scientific">Lachnospira hominis</name>
    <name type="common">ex Liu et al. 2021</name>
    <dbReference type="NCBI Taxonomy" id="2763051"/>
    <lineage>
        <taxon>Bacteria</taxon>
        <taxon>Bacillati</taxon>
        <taxon>Bacillota</taxon>
        <taxon>Clostridia</taxon>
        <taxon>Lachnospirales</taxon>
        <taxon>Lachnospiraceae</taxon>
        <taxon>Lachnospira</taxon>
    </lineage>
</organism>
<dbReference type="RefSeq" id="WP_186837001.1">
    <property type="nucleotide sequence ID" value="NZ_JACOPD010000006.1"/>
</dbReference>
<feature type="domain" description="DUF4097" evidence="1">
    <location>
        <begin position="63"/>
        <end position="233"/>
    </location>
</feature>
<dbReference type="Pfam" id="PF13349">
    <property type="entry name" value="DUF4097"/>
    <property type="match status" value="1"/>
</dbReference>
<evidence type="ECO:0000313" key="3">
    <source>
        <dbReference type="Proteomes" id="UP000628463"/>
    </source>
</evidence>
<dbReference type="EMBL" id="JACOPD010000006">
    <property type="protein sequence ID" value="MBC5681147.1"/>
    <property type="molecule type" value="Genomic_DNA"/>
</dbReference>
<reference evidence="2 3" key="1">
    <citation type="submission" date="2020-08" db="EMBL/GenBank/DDBJ databases">
        <title>Genome public.</title>
        <authorList>
            <person name="Liu C."/>
            <person name="Sun Q."/>
        </authorList>
    </citation>
    <scope>NUCLEOTIDE SEQUENCE [LARGE SCALE GENOMIC DNA]</scope>
    <source>
        <strain evidence="2 3">NSJ-43</strain>
    </source>
</reference>
<protein>
    <submittedName>
        <fullName evidence="2">DUF4097 family beta strand repeat protein</fullName>
    </submittedName>
</protein>